<reference evidence="4" key="1">
    <citation type="submission" date="2020-11" db="EMBL/GenBank/DDBJ databases">
        <authorList>
            <consortium name="DOE Joint Genome Institute"/>
            <person name="Ahrendt S."/>
            <person name="Riley R."/>
            <person name="Andreopoulos W."/>
            <person name="Labutti K."/>
            <person name="Pangilinan J."/>
            <person name="Ruiz-Duenas F.J."/>
            <person name="Barrasa J.M."/>
            <person name="Sanchez-Garcia M."/>
            <person name="Camarero S."/>
            <person name="Miyauchi S."/>
            <person name="Serrano A."/>
            <person name="Linde D."/>
            <person name="Babiker R."/>
            <person name="Drula E."/>
            <person name="Ayuso-Fernandez I."/>
            <person name="Pacheco R."/>
            <person name="Padilla G."/>
            <person name="Ferreira P."/>
            <person name="Barriuso J."/>
            <person name="Kellner H."/>
            <person name="Castanera R."/>
            <person name="Alfaro M."/>
            <person name="Ramirez L."/>
            <person name="Pisabarro A.G."/>
            <person name="Kuo A."/>
            <person name="Tritt A."/>
            <person name="Lipzen A."/>
            <person name="He G."/>
            <person name="Yan M."/>
            <person name="Ng V."/>
            <person name="Cullen D."/>
            <person name="Martin F."/>
            <person name="Rosso M.-N."/>
            <person name="Henrissat B."/>
            <person name="Hibbett D."/>
            <person name="Martinez A.T."/>
            <person name="Grigoriev I.V."/>
        </authorList>
    </citation>
    <scope>NUCLEOTIDE SEQUENCE</scope>
    <source>
        <strain evidence="4">CBS 506.95</strain>
    </source>
</reference>
<keyword evidence="2" id="KW-0812">Transmembrane</keyword>
<dbReference type="PANTHER" id="PTHR40465:SF1">
    <property type="entry name" value="DUF6534 DOMAIN-CONTAINING PROTEIN"/>
    <property type="match status" value="1"/>
</dbReference>
<comment type="caution">
    <text evidence="4">The sequence shown here is derived from an EMBL/GenBank/DDBJ whole genome shotgun (WGS) entry which is preliminary data.</text>
</comment>
<dbReference type="PANTHER" id="PTHR40465">
    <property type="entry name" value="CHROMOSOME 1, WHOLE GENOME SHOTGUN SEQUENCE"/>
    <property type="match status" value="1"/>
</dbReference>
<feature type="compositionally biased region" description="Basic and acidic residues" evidence="1">
    <location>
        <begin position="291"/>
        <end position="301"/>
    </location>
</feature>
<dbReference type="OrthoDB" id="2803252at2759"/>
<feature type="domain" description="DUF6534" evidence="3">
    <location>
        <begin position="182"/>
        <end position="268"/>
    </location>
</feature>
<evidence type="ECO:0000313" key="4">
    <source>
        <dbReference type="EMBL" id="KAF9523283.1"/>
    </source>
</evidence>
<dbReference type="Pfam" id="PF20152">
    <property type="entry name" value="DUF6534"/>
    <property type="match status" value="1"/>
</dbReference>
<feature type="region of interest" description="Disordered" evidence="1">
    <location>
        <begin position="291"/>
        <end position="316"/>
    </location>
</feature>
<feature type="transmembrane region" description="Helical" evidence="2">
    <location>
        <begin position="218"/>
        <end position="239"/>
    </location>
</feature>
<accession>A0A9P6E633</accession>
<proteinExistence type="predicted"/>
<evidence type="ECO:0000259" key="3">
    <source>
        <dbReference type="Pfam" id="PF20152"/>
    </source>
</evidence>
<gene>
    <name evidence="4" type="ORF">CPB83DRAFT_697545</name>
</gene>
<evidence type="ECO:0000256" key="1">
    <source>
        <dbReference type="SAM" id="MobiDB-lite"/>
    </source>
</evidence>
<feature type="transmembrane region" description="Helical" evidence="2">
    <location>
        <begin position="20"/>
        <end position="40"/>
    </location>
</feature>
<organism evidence="4 5">
    <name type="scientific">Crepidotus variabilis</name>
    <dbReference type="NCBI Taxonomy" id="179855"/>
    <lineage>
        <taxon>Eukaryota</taxon>
        <taxon>Fungi</taxon>
        <taxon>Dikarya</taxon>
        <taxon>Basidiomycota</taxon>
        <taxon>Agaricomycotina</taxon>
        <taxon>Agaricomycetes</taxon>
        <taxon>Agaricomycetidae</taxon>
        <taxon>Agaricales</taxon>
        <taxon>Agaricineae</taxon>
        <taxon>Crepidotaceae</taxon>
        <taxon>Crepidotus</taxon>
    </lineage>
</organism>
<feature type="transmembrane region" description="Helical" evidence="2">
    <location>
        <begin position="177"/>
        <end position="197"/>
    </location>
</feature>
<dbReference type="AlphaFoldDB" id="A0A9P6E633"/>
<feature type="compositionally biased region" description="Polar residues" evidence="1">
    <location>
        <begin position="302"/>
        <end position="316"/>
    </location>
</feature>
<feature type="transmembrane region" description="Helical" evidence="2">
    <location>
        <begin position="133"/>
        <end position="157"/>
    </location>
</feature>
<name>A0A9P6E633_9AGAR</name>
<sequence length="316" mass="34807">MGDSKYPAKVQTTYARKYGALLLASMISFCLYGVGLLMVLQYFRRHSTNDPMVLKVTVVVLVILATLQTVFASHQIYNAFITKQGALDLLDEIVVSVPGKYICGYFTAFVAEVFFSSRIWIVGRSMRVQSRYFTVPALALALMQLSAGIAQGTIMRIAGKYSVLSMRTRRLIEMTTIQGVGAALSDIIISATLCYIFHSGRTAVGRTNSMINQLIKYAVNRALATSFCAVLSVLLYYFASGTYYYQIPLLSSTPLYLISAVSMLTTREGLRERGDVSFHITNLAMTTEKTSAEAEESHCDTSAHTTSVPNTEKSEA</sequence>
<dbReference type="InterPro" id="IPR045339">
    <property type="entry name" value="DUF6534"/>
</dbReference>
<feature type="transmembrane region" description="Helical" evidence="2">
    <location>
        <begin position="245"/>
        <end position="264"/>
    </location>
</feature>
<keyword evidence="5" id="KW-1185">Reference proteome</keyword>
<dbReference type="Proteomes" id="UP000807306">
    <property type="component" value="Unassembled WGS sequence"/>
</dbReference>
<protein>
    <recommendedName>
        <fullName evidence="3">DUF6534 domain-containing protein</fullName>
    </recommendedName>
</protein>
<dbReference type="EMBL" id="MU157921">
    <property type="protein sequence ID" value="KAF9523283.1"/>
    <property type="molecule type" value="Genomic_DNA"/>
</dbReference>
<evidence type="ECO:0000256" key="2">
    <source>
        <dbReference type="SAM" id="Phobius"/>
    </source>
</evidence>
<keyword evidence="2" id="KW-0472">Membrane</keyword>
<feature type="transmembrane region" description="Helical" evidence="2">
    <location>
        <begin position="52"/>
        <end position="77"/>
    </location>
</feature>
<keyword evidence="2" id="KW-1133">Transmembrane helix</keyword>
<evidence type="ECO:0000313" key="5">
    <source>
        <dbReference type="Proteomes" id="UP000807306"/>
    </source>
</evidence>